<dbReference type="PATRIC" id="fig|49338.4.peg.425"/>
<dbReference type="CDD" id="cd07185">
    <property type="entry name" value="OmpA_C-like"/>
    <property type="match status" value="1"/>
</dbReference>
<evidence type="ECO:0000256" key="1">
    <source>
        <dbReference type="ARBA" id="ARBA00004162"/>
    </source>
</evidence>
<evidence type="ECO:0000313" key="12">
    <source>
        <dbReference type="Proteomes" id="UP000054623"/>
    </source>
</evidence>
<dbReference type="SUPFAM" id="SSF103088">
    <property type="entry name" value="OmpA-like"/>
    <property type="match status" value="1"/>
</dbReference>
<keyword evidence="3" id="KW-1003">Cell membrane</keyword>
<reference evidence="10" key="1">
    <citation type="submission" date="2014-07" db="EMBL/GenBank/DDBJ databases">
        <authorList>
            <person name="Hornung V.Bastian."/>
        </authorList>
    </citation>
    <scope>NUCLEOTIDE SEQUENCE</scope>
    <source>
        <strain evidence="10">PCE-S</strain>
    </source>
</reference>
<evidence type="ECO:0000256" key="3">
    <source>
        <dbReference type="ARBA" id="ARBA00022475"/>
    </source>
</evidence>
<evidence type="ECO:0000256" key="6">
    <source>
        <dbReference type="ARBA" id="ARBA00023136"/>
    </source>
</evidence>
<evidence type="ECO:0000256" key="2">
    <source>
        <dbReference type="ARBA" id="ARBA00008914"/>
    </source>
</evidence>
<name>A0A098AVY6_DESHA</name>
<dbReference type="RefSeq" id="WP_005809827.1">
    <property type="nucleotide sequence ID" value="NZ_CABKQQ010000024.1"/>
</dbReference>
<dbReference type="OrthoDB" id="9815217at2"/>
<comment type="subcellular location">
    <subcellularLocation>
        <location evidence="1">Cell membrane</location>
        <topology evidence="1">Single-pass membrane protein</topology>
    </subcellularLocation>
</comment>
<dbReference type="Pfam" id="PF13677">
    <property type="entry name" value="MotB_plug"/>
    <property type="match status" value="1"/>
</dbReference>
<organism evidence="10">
    <name type="scientific">Desulfitobacterium hafniense</name>
    <name type="common">Desulfitobacterium frappieri</name>
    <dbReference type="NCBI Taxonomy" id="49338"/>
    <lineage>
        <taxon>Bacteria</taxon>
        <taxon>Bacillati</taxon>
        <taxon>Bacillota</taxon>
        <taxon>Clostridia</taxon>
        <taxon>Eubacteriales</taxon>
        <taxon>Desulfitobacteriaceae</taxon>
        <taxon>Desulfitobacterium</taxon>
    </lineage>
</organism>
<keyword evidence="5 8" id="KW-1133">Transmembrane helix</keyword>
<proteinExistence type="inferred from homology"/>
<keyword evidence="6 7" id="KW-0472">Membrane</keyword>
<dbReference type="InterPro" id="IPR036737">
    <property type="entry name" value="OmpA-like_sf"/>
</dbReference>
<feature type="transmembrane region" description="Helical" evidence="8">
    <location>
        <begin position="20"/>
        <end position="38"/>
    </location>
</feature>
<dbReference type="Proteomes" id="UP000054623">
    <property type="component" value="Unassembled WGS sequence"/>
</dbReference>
<evidence type="ECO:0000256" key="5">
    <source>
        <dbReference type="ARBA" id="ARBA00022989"/>
    </source>
</evidence>
<keyword evidence="11" id="KW-0969">Cilium</keyword>
<dbReference type="GO" id="GO:0005886">
    <property type="term" value="C:plasma membrane"/>
    <property type="evidence" value="ECO:0007669"/>
    <property type="project" value="UniProtKB-SubCell"/>
</dbReference>
<evidence type="ECO:0000256" key="8">
    <source>
        <dbReference type="SAM" id="Phobius"/>
    </source>
</evidence>
<dbReference type="InterPro" id="IPR025713">
    <property type="entry name" value="MotB-like_N_dom"/>
</dbReference>
<gene>
    <name evidence="11" type="ORF">AT727_24640</name>
    <name evidence="10" type="ORF">DPCES_0398</name>
</gene>
<dbReference type="PANTHER" id="PTHR30329">
    <property type="entry name" value="STATOR ELEMENT OF FLAGELLAR MOTOR COMPLEX"/>
    <property type="match status" value="1"/>
</dbReference>
<protein>
    <submittedName>
        <fullName evidence="11">Flagellar motor protein MotB</fullName>
    </submittedName>
    <submittedName>
        <fullName evidence="10">Motility protein B</fullName>
    </submittedName>
</protein>
<dbReference type="Gene3D" id="3.30.1330.60">
    <property type="entry name" value="OmpA-like domain"/>
    <property type="match status" value="1"/>
</dbReference>
<dbReference type="Pfam" id="PF00691">
    <property type="entry name" value="OmpA"/>
    <property type="match status" value="1"/>
</dbReference>
<dbReference type="PROSITE" id="PS51123">
    <property type="entry name" value="OMPA_2"/>
    <property type="match status" value="1"/>
</dbReference>
<feature type="domain" description="OmpA-like" evidence="9">
    <location>
        <begin position="131"/>
        <end position="253"/>
    </location>
</feature>
<evidence type="ECO:0000256" key="4">
    <source>
        <dbReference type="ARBA" id="ARBA00022692"/>
    </source>
</evidence>
<reference evidence="11 12" key="2">
    <citation type="submission" date="2015-12" db="EMBL/GenBank/DDBJ databases">
        <title>Draft Genome Sequence of Desulfitobacterium hafniense Strain DH, a Sulfate-reducing Bacterium Isolated from Paddy Soils.</title>
        <authorList>
            <person name="Bao P."/>
            <person name="Zhang X."/>
            <person name="Li G."/>
        </authorList>
    </citation>
    <scope>NUCLEOTIDE SEQUENCE [LARGE SCALE GENOMIC DNA]</scope>
    <source>
        <strain evidence="11 12">DH</strain>
    </source>
</reference>
<keyword evidence="11" id="KW-0282">Flagellum</keyword>
<comment type="similarity">
    <text evidence="2">Belongs to the MotB family.</text>
</comment>
<sequence>MKKHKKEHHEDHMDETWLVPYSDILTLLLALFIILFAAGQIDQKKYERIMAGFNSAFTGGTSVFESTSELNIDITDDNMGKNNDPVTTETDSLLAAARAREDRDMSDMKAKIDQYIKENNLSAQLETRITEEMLMISIRDYALFDSGSALVKTEAQKLAYIISDILRQYPGYNVEVAGHTDNLPINTAEFPTNWDLSSRRSLNFMKYLLQSDGLDQSRFRSIGYGEFQPIATNTTEEGRAKNRRVEVNILRNFGQPTSIFSSER</sequence>
<evidence type="ECO:0000259" key="9">
    <source>
        <dbReference type="PROSITE" id="PS51123"/>
    </source>
</evidence>
<evidence type="ECO:0000313" key="10">
    <source>
        <dbReference type="EMBL" id="CDX00285.1"/>
    </source>
</evidence>
<dbReference type="InterPro" id="IPR006665">
    <property type="entry name" value="OmpA-like"/>
</dbReference>
<dbReference type="AlphaFoldDB" id="A0A098AVY6"/>
<accession>A0A098AVY6</accession>
<dbReference type="EMBL" id="LOCK01000044">
    <property type="protein sequence ID" value="KTE90279.1"/>
    <property type="molecule type" value="Genomic_DNA"/>
</dbReference>
<dbReference type="InterPro" id="IPR050330">
    <property type="entry name" value="Bact_OuterMem_StrucFunc"/>
</dbReference>
<dbReference type="EMBL" id="LK996017">
    <property type="protein sequence ID" value="CDX00285.1"/>
    <property type="molecule type" value="Genomic_DNA"/>
</dbReference>
<keyword evidence="4 8" id="KW-0812">Transmembrane</keyword>
<keyword evidence="11" id="KW-0966">Cell projection</keyword>
<dbReference type="PANTHER" id="PTHR30329:SF21">
    <property type="entry name" value="LIPOPROTEIN YIAD-RELATED"/>
    <property type="match status" value="1"/>
</dbReference>
<evidence type="ECO:0000313" key="11">
    <source>
        <dbReference type="EMBL" id="KTE90279.1"/>
    </source>
</evidence>
<evidence type="ECO:0000256" key="7">
    <source>
        <dbReference type="PROSITE-ProRule" id="PRU00473"/>
    </source>
</evidence>